<reference evidence="1" key="1">
    <citation type="submission" date="2018-02" db="EMBL/GenBank/DDBJ databases">
        <authorList>
            <person name="Cohen D.B."/>
            <person name="Kent A.D."/>
        </authorList>
    </citation>
    <scope>NUCLEOTIDE SEQUENCE</scope>
</reference>
<protein>
    <submittedName>
        <fullName evidence="1">Uncharacterized protein</fullName>
    </submittedName>
</protein>
<organism evidence="1">
    <name type="scientific">Fagus sylvatica</name>
    <name type="common">Beechnut</name>
    <dbReference type="NCBI Taxonomy" id="28930"/>
    <lineage>
        <taxon>Eukaryota</taxon>
        <taxon>Viridiplantae</taxon>
        <taxon>Streptophyta</taxon>
        <taxon>Embryophyta</taxon>
        <taxon>Tracheophyta</taxon>
        <taxon>Spermatophyta</taxon>
        <taxon>Magnoliopsida</taxon>
        <taxon>eudicotyledons</taxon>
        <taxon>Gunneridae</taxon>
        <taxon>Pentapetalae</taxon>
        <taxon>rosids</taxon>
        <taxon>fabids</taxon>
        <taxon>Fagales</taxon>
        <taxon>Fagaceae</taxon>
        <taxon>Fagus</taxon>
    </lineage>
</organism>
<gene>
    <name evidence="1" type="ORF">FSB_LOCUS17042</name>
</gene>
<dbReference type="AlphaFoldDB" id="A0A2N9FPX8"/>
<proteinExistence type="predicted"/>
<name>A0A2N9FPX8_FAGSY</name>
<sequence>MLNVNWTLNATWLKDGDRNTKYFHGRASQRKRRNTIKGVRDQAGIWHENEVQVARVFLEYYRTLFTTSNPSNIEEAVAPTPQVITQSMNNSLTREFTSAEVEHAIAQMSPSTAPGPDDDSLIFCKATLQDVEKLQDLLGTYERASGQQVNVTRPPFSLAKAPPSFTTGYPNFLEGPHYQTV</sequence>
<dbReference type="EMBL" id="OIVN01001046">
    <property type="protein sequence ID" value="SPC89160.1"/>
    <property type="molecule type" value="Genomic_DNA"/>
</dbReference>
<accession>A0A2N9FPX8</accession>
<evidence type="ECO:0000313" key="1">
    <source>
        <dbReference type="EMBL" id="SPC89160.1"/>
    </source>
</evidence>